<dbReference type="Proteomes" id="UP001166674">
    <property type="component" value="Unassembled WGS sequence"/>
</dbReference>
<evidence type="ECO:0000313" key="11">
    <source>
        <dbReference type="Proteomes" id="UP001166674"/>
    </source>
</evidence>
<dbReference type="Pfam" id="PF00143">
    <property type="entry name" value="Interferon"/>
    <property type="match status" value="1"/>
</dbReference>
<proteinExistence type="inferred from homology"/>
<comment type="caution">
    <text evidence="10">The sequence shown here is derived from an EMBL/GenBank/DDBJ whole genome shotgun (WGS) entry which is preliminary data.</text>
</comment>
<dbReference type="PANTHER" id="PTHR11691">
    <property type="entry name" value="TYPE I INTERFERON"/>
    <property type="match status" value="1"/>
</dbReference>
<accession>A0AA41N516</accession>
<dbReference type="Gene3D" id="1.20.1250.10">
    <property type="match status" value="1"/>
</dbReference>
<keyword evidence="6 8" id="KW-0051">Antiviral defense</keyword>
<organism evidence="10 11">
    <name type="scientific">Sciurus carolinensis</name>
    <name type="common">Eastern gray squirrel</name>
    <dbReference type="NCBI Taxonomy" id="30640"/>
    <lineage>
        <taxon>Eukaryota</taxon>
        <taxon>Metazoa</taxon>
        <taxon>Chordata</taxon>
        <taxon>Craniata</taxon>
        <taxon>Vertebrata</taxon>
        <taxon>Euteleostomi</taxon>
        <taxon>Mammalia</taxon>
        <taxon>Eutheria</taxon>
        <taxon>Euarchontoglires</taxon>
        <taxon>Glires</taxon>
        <taxon>Rodentia</taxon>
        <taxon>Sciuromorpha</taxon>
        <taxon>Sciuridae</taxon>
        <taxon>Sciurinae</taxon>
        <taxon>Sciurini</taxon>
        <taxon>Sciurus</taxon>
    </lineage>
</organism>
<feature type="signal peptide" evidence="9">
    <location>
        <begin position="1"/>
        <end position="23"/>
    </location>
</feature>
<dbReference type="SUPFAM" id="SSF47266">
    <property type="entry name" value="4-helical cytokines"/>
    <property type="match status" value="1"/>
</dbReference>
<dbReference type="AlphaFoldDB" id="A0AA41N516"/>
<dbReference type="GO" id="GO:0005126">
    <property type="term" value="F:cytokine receptor binding"/>
    <property type="evidence" value="ECO:0007669"/>
    <property type="project" value="InterPro"/>
</dbReference>
<evidence type="ECO:0000256" key="1">
    <source>
        <dbReference type="ARBA" id="ARBA00004613"/>
    </source>
</evidence>
<gene>
    <name evidence="10" type="ORF">SUZIE_174605</name>
</gene>
<comment type="subcellular location">
    <subcellularLocation>
        <location evidence="1">Secreted</location>
    </subcellularLocation>
</comment>
<evidence type="ECO:0000256" key="4">
    <source>
        <dbReference type="ARBA" id="ARBA00022525"/>
    </source>
</evidence>
<dbReference type="PRINTS" id="PR00266">
    <property type="entry name" value="INTERFERONAB"/>
</dbReference>
<protein>
    <submittedName>
        <fullName evidence="10">Interferon alpha-16</fullName>
    </submittedName>
</protein>
<reference evidence="10" key="1">
    <citation type="submission" date="2020-03" db="EMBL/GenBank/DDBJ databases">
        <title>Studies in the Genomics of Life Span.</title>
        <authorList>
            <person name="Glass D."/>
        </authorList>
    </citation>
    <scope>NUCLEOTIDE SEQUENCE</scope>
    <source>
        <strain evidence="10">SUZIE</strain>
        <tissue evidence="10">Muscle</tissue>
    </source>
</reference>
<dbReference type="GO" id="GO:0005125">
    <property type="term" value="F:cytokine activity"/>
    <property type="evidence" value="ECO:0007669"/>
    <property type="project" value="UniProtKB-KW"/>
</dbReference>
<dbReference type="GO" id="GO:0005615">
    <property type="term" value="C:extracellular space"/>
    <property type="evidence" value="ECO:0007669"/>
    <property type="project" value="UniProtKB-KW"/>
</dbReference>
<evidence type="ECO:0000256" key="6">
    <source>
        <dbReference type="ARBA" id="ARBA00023118"/>
    </source>
</evidence>
<evidence type="ECO:0000256" key="5">
    <source>
        <dbReference type="ARBA" id="ARBA00022729"/>
    </source>
</evidence>
<keyword evidence="7" id="KW-1015">Disulfide bond</keyword>
<sequence length="205" mass="23436">MALPLAVLLALVVLSYQSTCSLGCDLPQIYNLGLETPERNEEGVLMLLEKMRRVPTLSCLNYRKDFAFPQEQMDGEQVQKAQAVSILHEMTQQVFNLFSTQESFAAWDKTLLDTFLTGLYQQLDDLKACVTQQVGVEEAPLKACVTQQVEVEEAPLRALRKYFHRITVYLKGKKHLRCAWEVVRAEIVRSFSSSANLYERLRSKE</sequence>
<evidence type="ECO:0000256" key="3">
    <source>
        <dbReference type="ARBA" id="ARBA00022514"/>
    </source>
</evidence>
<dbReference type="GO" id="GO:0051607">
    <property type="term" value="P:defense response to virus"/>
    <property type="evidence" value="ECO:0007669"/>
    <property type="project" value="UniProtKB-KW"/>
</dbReference>
<dbReference type="PANTHER" id="PTHR11691:SF60">
    <property type="entry name" value="INTERFERON ALPHA-5"/>
    <property type="match status" value="1"/>
</dbReference>
<dbReference type="SMART" id="SM00076">
    <property type="entry name" value="IFabd"/>
    <property type="match status" value="1"/>
</dbReference>
<name>A0AA41N516_SCICA</name>
<dbReference type="FunFam" id="1.20.1250.10:FF:000001">
    <property type="entry name" value="Interferon alpha"/>
    <property type="match status" value="1"/>
</dbReference>
<evidence type="ECO:0000256" key="8">
    <source>
        <dbReference type="RuleBase" id="RU000436"/>
    </source>
</evidence>
<feature type="chain" id="PRO_5041381541" evidence="9">
    <location>
        <begin position="24"/>
        <end position="205"/>
    </location>
</feature>
<keyword evidence="11" id="KW-1185">Reference proteome</keyword>
<dbReference type="InterPro" id="IPR000471">
    <property type="entry name" value="Interferon_alpha/beta/delta"/>
</dbReference>
<evidence type="ECO:0000256" key="9">
    <source>
        <dbReference type="SAM" id="SignalP"/>
    </source>
</evidence>
<keyword evidence="5 9" id="KW-0732">Signal</keyword>
<dbReference type="CDD" id="cd00095">
    <property type="entry name" value="IFab"/>
    <property type="match status" value="1"/>
</dbReference>
<keyword evidence="3 8" id="KW-0202">Cytokine</keyword>
<evidence type="ECO:0000313" key="10">
    <source>
        <dbReference type="EMBL" id="MBZ3883793.1"/>
    </source>
</evidence>
<evidence type="ECO:0000256" key="7">
    <source>
        <dbReference type="ARBA" id="ARBA00023157"/>
    </source>
</evidence>
<dbReference type="InterPro" id="IPR009079">
    <property type="entry name" value="4_helix_cytokine-like_core"/>
</dbReference>
<dbReference type="PROSITE" id="PS00252">
    <property type="entry name" value="INTERFERON_A_B_D"/>
    <property type="match status" value="1"/>
</dbReference>
<keyword evidence="4" id="KW-0964">Secreted</keyword>
<comment type="similarity">
    <text evidence="2 8">Belongs to the alpha/beta interferon family.</text>
</comment>
<dbReference type="EMBL" id="JAATJV010389900">
    <property type="protein sequence ID" value="MBZ3883793.1"/>
    <property type="molecule type" value="Genomic_DNA"/>
</dbReference>
<evidence type="ECO:0000256" key="2">
    <source>
        <dbReference type="ARBA" id="ARBA00011033"/>
    </source>
</evidence>